<dbReference type="RefSeq" id="WP_344218615.1">
    <property type="nucleotide sequence ID" value="NZ_BAAAOS010000038.1"/>
</dbReference>
<evidence type="ECO:0000313" key="4">
    <source>
        <dbReference type="Proteomes" id="UP001500393"/>
    </source>
</evidence>
<organism evidence="3 4">
    <name type="scientific">Kribbella sancticallisti</name>
    <dbReference type="NCBI Taxonomy" id="460087"/>
    <lineage>
        <taxon>Bacteria</taxon>
        <taxon>Bacillati</taxon>
        <taxon>Actinomycetota</taxon>
        <taxon>Actinomycetes</taxon>
        <taxon>Propionibacteriales</taxon>
        <taxon>Kribbellaceae</taxon>
        <taxon>Kribbella</taxon>
    </lineage>
</organism>
<dbReference type="SUPFAM" id="SSF54909">
    <property type="entry name" value="Dimeric alpha+beta barrel"/>
    <property type="match status" value="1"/>
</dbReference>
<sequence length="121" mass="13032">MRFLLMLQVSTAVLEKQTEEERTALYAGRREFQQLASEAGELISAQVLADPSTSTVVRGSSGGVPAVLAGESADEFLGGYYLVDVDSRQRAIELADLLPDARIDGHAVEIRPVMFSAAADF</sequence>
<dbReference type="InterPro" id="IPR011008">
    <property type="entry name" value="Dimeric_a/b-barrel"/>
</dbReference>
<evidence type="ECO:0000256" key="1">
    <source>
        <dbReference type="ARBA" id="ARBA00007689"/>
    </source>
</evidence>
<gene>
    <name evidence="3" type="ORF">GCM10009789_53620</name>
</gene>
<evidence type="ECO:0000259" key="2">
    <source>
        <dbReference type="Pfam" id="PF03795"/>
    </source>
</evidence>
<protein>
    <submittedName>
        <fullName evidence="3">YciI family protein</fullName>
    </submittedName>
</protein>
<name>A0ABN2E2R7_9ACTN</name>
<dbReference type="Proteomes" id="UP001500393">
    <property type="component" value="Unassembled WGS sequence"/>
</dbReference>
<dbReference type="PANTHER" id="PTHR35174:SF3">
    <property type="entry name" value="BLL7171 PROTEIN"/>
    <property type="match status" value="1"/>
</dbReference>
<feature type="domain" description="YCII-related" evidence="2">
    <location>
        <begin position="1"/>
        <end position="113"/>
    </location>
</feature>
<dbReference type="PANTHER" id="PTHR35174">
    <property type="entry name" value="BLL7171 PROTEIN-RELATED"/>
    <property type="match status" value="1"/>
</dbReference>
<reference evidence="3 4" key="1">
    <citation type="journal article" date="2019" name="Int. J. Syst. Evol. Microbiol.">
        <title>The Global Catalogue of Microorganisms (GCM) 10K type strain sequencing project: providing services to taxonomists for standard genome sequencing and annotation.</title>
        <authorList>
            <consortium name="The Broad Institute Genomics Platform"/>
            <consortium name="The Broad Institute Genome Sequencing Center for Infectious Disease"/>
            <person name="Wu L."/>
            <person name="Ma J."/>
        </authorList>
    </citation>
    <scope>NUCLEOTIDE SEQUENCE [LARGE SCALE GENOMIC DNA]</scope>
    <source>
        <strain evidence="3 4">JCM 14969</strain>
    </source>
</reference>
<proteinExistence type="inferred from homology"/>
<keyword evidence="4" id="KW-1185">Reference proteome</keyword>
<dbReference type="EMBL" id="BAAAOS010000038">
    <property type="protein sequence ID" value="GAA1592858.1"/>
    <property type="molecule type" value="Genomic_DNA"/>
</dbReference>
<dbReference type="InterPro" id="IPR005545">
    <property type="entry name" value="YCII"/>
</dbReference>
<comment type="similarity">
    <text evidence="1">Belongs to the YciI family.</text>
</comment>
<evidence type="ECO:0000313" key="3">
    <source>
        <dbReference type="EMBL" id="GAA1592858.1"/>
    </source>
</evidence>
<accession>A0ABN2E2R7</accession>
<dbReference type="Gene3D" id="3.30.70.1060">
    <property type="entry name" value="Dimeric alpha+beta barrel"/>
    <property type="match status" value="1"/>
</dbReference>
<comment type="caution">
    <text evidence="3">The sequence shown here is derived from an EMBL/GenBank/DDBJ whole genome shotgun (WGS) entry which is preliminary data.</text>
</comment>
<dbReference type="Pfam" id="PF03795">
    <property type="entry name" value="YCII"/>
    <property type="match status" value="1"/>
</dbReference>